<feature type="transmembrane region" description="Helical" evidence="8">
    <location>
        <begin position="435"/>
        <end position="456"/>
    </location>
</feature>
<evidence type="ECO:0000256" key="5">
    <source>
        <dbReference type="ARBA" id="ARBA00022989"/>
    </source>
</evidence>
<dbReference type="KEGG" id="fra:Francci3_2471"/>
<proteinExistence type="inferred from homology"/>
<feature type="transmembrane region" description="Helical" evidence="8">
    <location>
        <begin position="282"/>
        <end position="304"/>
    </location>
</feature>
<dbReference type="OrthoDB" id="3636885at2"/>
<feature type="transmembrane region" description="Helical" evidence="8">
    <location>
        <begin position="468"/>
        <end position="489"/>
    </location>
</feature>
<feature type="transmembrane region" description="Helical" evidence="8">
    <location>
        <begin position="324"/>
        <end position="357"/>
    </location>
</feature>
<dbReference type="EMBL" id="CP000249">
    <property type="protein sequence ID" value="ABD11838.1"/>
    <property type="molecule type" value="Genomic_DNA"/>
</dbReference>
<feature type="transmembrane region" description="Helical" evidence="8">
    <location>
        <begin position="162"/>
        <end position="180"/>
    </location>
</feature>
<dbReference type="RefSeq" id="WP_011436882.1">
    <property type="nucleotide sequence ID" value="NC_007777.1"/>
</dbReference>
<keyword evidence="3" id="KW-0813">Transport</keyword>
<evidence type="ECO:0000313" key="10">
    <source>
        <dbReference type="Proteomes" id="UP000001937"/>
    </source>
</evidence>
<evidence type="ECO:0000256" key="6">
    <source>
        <dbReference type="ARBA" id="ARBA00023136"/>
    </source>
</evidence>
<dbReference type="PANTHER" id="PTHR48086">
    <property type="entry name" value="SODIUM/PROLINE SYMPORTER-RELATED"/>
    <property type="match status" value="1"/>
</dbReference>
<dbReference type="InterPro" id="IPR001734">
    <property type="entry name" value="Na/solute_symporter"/>
</dbReference>
<comment type="subcellular location">
    <subcellularLocation>
        <location evidence="1">Membrane</location>
        <topology evidence="1">Multi-pass membrane protein</topology>
    </subcellularLocation>
</comment>
<evidence type="ECO:0000256" key="3">
    <source>
        <dbReference type="ARBA" id="ARBA00022448"/>
    </source>
</evidence>
<dbReference type="GO" id="GO:0022857">
    <property type="term" value="F:transmembrane transporter activity"/>
    <property type="evidence" value="ECO:0007669"/>
    <property type="project" value="InterPro"/>
</dbReference>
<gene>
    <name evidence="9" type="ordered locus">Francci3_2471</name>
</gene>
<dbReference type="InterPro" id="IPR050277">
    <property type="entry name" value="Sodium:Solute_Symporter"/>
</dbReference>
<feature type="transmembrane region" description="Helical" evidence="8">
    <location>
        <begin position="71"/>
        <end position="97"/>
    </location>
</feature>
<reference evidence="9 10" key="1">
    <citation type="journal article" date="2007" name="Genome Res.">
        <title>Genome characteristics of facultatively symbiotic Frankia sp. strains reflect host range and host plant biogeography.</title>
        <authorList>
            <person name="Normand P."/>
            <person name="Lapierre P."/>
            <person name="Tisa L.S."/>
            <person name="Gogarten J.P."/>
            <person name="Alloisio N."/>
            <person name="Bagnarol E."/>
            <person name="Bassi C.A."/>
            <person name="Berry A.M."/>
            <person name="Bickhart D.M."/>
            <person name="Choisne N."/>
            <person name="Couloux A."/>
            <person name="Cournoyer B."/>
            <person name="Cruveiller S."/>
            <person name="Daubin V."/>
            <person name="Demange N."/>
            <person name="Francino M.P."/>
            <person name="Goltsman E."/>
            <person name="Huang Y."/>
            <person name="Kopp O.R."/>
            <person name="Labarre L."/>
            <person name="Lapidus A."/>
            <person name="Lavire C."/>
            <person name="Marechal J."/>
            <person name="Martinez M."/>
            <person name="Mastronunzio J.E."/>
            <person name="Mullin B.C."/>
            <person name="Niemann J."/>
            <person name="Pujic P."/>
            <person name="Rawnsley T."/>
            <person name="Rouy Z."/>
            <person name="Schenowitz C."/>
            <person name="Sellstedt A."/>
            <person name="Tavares F."/>
            <person name="Tomkins J.P."/>
            <person name="Vallenet D."/>
            <person name="Valverde C."/>
            <person name="Wall L.G."/>
            <person name="Wang Y."/>
            <person name="Medigue C."/>
            <person name="Benson D.R."/>
        </authorList>
    </citation>
    <scope>NUCLEOTIDE SEQUENCE [LARGE SCALE GENOMIC DNA]</scope>
    <source>
        <strain evidence="10">DSM 45818 / CECT 9043 / CcI3</strain>
    </source>
</reference>
<sequence>MADGTTVAGFTVAIAGTSLLSVRARAFHRRDELPSPEGWALAGRPFGGVLTWFLLGGAIYTAYTFAAVPGLVYGVGALGFFALPYTIIVYPLAFVLLPRLAETARRHDYVTVGDYVRERHRSPLLALAVALTGIVATTPYIALQLVGVRAVLVAGGLTPPGLPGDLVLASVFGVLAVATYRSGIRAPALVSVAKGILIFLAVFAVVGLVLARLGGPGEIFAAARRNMATDGLPDPSLTLEPSTFASFASLVLGSAMALLVYPHVLTAAFAAKDPDVLRRSAVTLPAWTGLLGLFGLLGVAALATGVRTPRGQAEAAVPLLVQQLAPPVVTGVVFGALVVAALVPAAVMSVAVAMLFVRNVYVEYFHPTATPKHQVRVARGVSLVTKIGAFAFVLGLRDQDAIDLQLLGGVWILQTFPAVGIGLFSTWLHRGALLAGWAVGMAAGTCLVTSGEFSAVVNLHLFGASVPLYTALLALGLNLAVATALTPVLHRVGVARSSRTSQVDRLPRPDAPGWR</sequence>
<protein>
    <submittedName>
        <fullName evidence="9">Na+/solute symporter</fullName>
    </submittedName>
</protein>
<keyword evidence="4 8" id="KW-0812">Transmembrane</keyword>
<feature type="transmembrane region" description="Helical" evidence="8">
    <location>
        <begin position="192"/>
        <end position="211"/>
    </location>
</feature>
<dbReference type="GO" id="GO:0005886">
    <property type="term" value="C:plasma membrane"/>
    <property type="evidence" value="ECO:0007669"/>
    <property type="project" value="TreeGrafter"/>
</dbReference>
<evidence type="ECO:0000256" key="2">
    <source>
        <dbReference type="ARBA" id="ARBA00006434"/>
    </source>
</evidence>
<keyword evidence="5 8" id="KW-1133">Transmembrane helix</keyword>
<feature type="transmembrane region" description="Helical" evidence="8">
    <location>
        <begin position="377"/>
        <end position="396"/>
    </location>
</feature>
<evidence type="ECO:0000256" key="8">
    <source>
        <dbReference type="SAM" id="Phobius"/>
    </source>
</evidence>
<dbReference type="Proteomes" id="UP000001937">
    <property type="component" value="Chromosome"/>
</dbReference>
<feature type="transmembrane region" description="Helical" evidence="8">
    <location>
        <begin position="45"/>
        <end position="65"/>
    </location>
</feature>
<dbReference type="AlphaFoldDB" id="Q2JA54"/>
<name>Q2JA54_FRACC</name>
<keyword evidence="6 8" id="KW-0472">Membrane</keyword>
<dbReference type="PROSITE" id="PS50283">
    <property type="entry name" value="NA_SOLUT_SYMP_3"/>
    <property type="match status" value="1"/>
</dbReference>
<evidence type="ECO:0000313" key="9">
    <source>
        <dbReference type="EMBL" id="ABD11838.1"/>
    </source>
</evidence>
<evidence type="ECO:0000256" key="4">
    <source>
        <dbReference type="ARBA" id="ARBA00022692"/>
    </source>
</evidence>
<dbReference type="Pfam" id="PF00474">
    <property type="entry name" value="SSF"/>
    <property type="match status" value="1"/>
</dbReference>
<dbReference type="PhylomeDB" id="Q2JA54"/>
<comment type="similarity">
    <text evidence="2 7">Belongs to the sodium:solute symporter (SSF) (TC 2.A.21) family.</text>
</comment>
<accession>Q2JA54</accession>
<dbReference type="HOGENOM" id="CLU_018808_15_0_11"/>
<feature type="transmembrane region" description="Helical" evidence="8">
    <location>
        <begin position="244"/>
        <end position="270"/>
    </location>
</feature>
<dbReference type="STRING" id="106370.Francci3_2471"/>
<dbReference type="Gene3D" id="1.20.1730.10">
    <property type="entry name" value="Sodium/glucose cotransporter"/>
    <property type="match status" value="1"/>
</dbReference>
<keyword evidence="10" id="KW-1185">Reference proteome</keyword>
<dbReference type="InterPro" id="IPR038377">
    <property type="entry name" value="Na/Glc_symporter_sf"/>
</dbReference>
<evidence type="ECO:0000256" key="1">
    <source>
        <dbReference type="ARBA" id="ARBA00004141"/>
    </source>
</evidence>
<dbReference type="PANTHER" id="PTHR48086:SF8">
    <property type="entry name" value="MONOCARBOXYLIC ACID PERMEASE"/>
    <property type="match status" value="1"/>
</dbReference>
<feature type="transmembrane region" description="Helical" evidence="8">
    <location>
        <begin position="124"/>
        <end position="142"/>
    </location>
</feature>
<organism evidence="9 10">
    <name type="scientific">Frankia casuarinae (strain DSM 45818 / CECT 9043 / HFP020203 / CcI3)</name>
    <dbReference type="NCBI Taxonomy" id="106370"/>
    <lineage>
        <taxon>Bacteria</taxon>
        <taxon>Bacillati</taxon>
        <taxon>Actinomycetota</taxon>
        <taxon>Actinomycetes</taxon>
        <taxon>Frankiales</taxon>
        <taxon>Frankiaceae</taxon>
        <taxon>Frankia</taxon>
    </lineage>
</organism>
<feature type="transmembrane region" description="Helical" evidence="8">
    <location>
        <begin position="6"/>
        <end position="24"/>
    </location>
</feature>
<evidence type="ECO:0000256" key="7">
    <source>
        <dbReference type="RuleBase" id="RU362091"/>
    </source>
</evidence>
<dbReference type="eggNOG" id="COG0591">
    <property type="taxonomic scope" value="Bacteria"/>
</dbReference>
<feature type="transmembrane region" description="Helical" evidence="8">
    <location>
        <begin position="408"/>
        <end position="428"/>
    </location>
</feature>